<comment type="similarity">
    <text evidence="1">Belongs to the 14-3-3 family.</text>
</comment>
<evidence type="ECO:0000313" key="4">
    <source>
        <dbReference type="EMBL" id="KAG5216104.1"/>
    </source>
</evidence>
<evidence type="ECO:0000313" key="5">
    <source>
        <dbReference type="Proteomes" id="UP000664991"/>
    </source>
</evidence>
<dbReference type="InterPro" id="IPR023410">
    <property type="entry name" value="14-3-3_domain"/>
</dbReference>
<dbReference type="Gene3D" id="1.20.190.20">
    <property type="entry name" value="14-3-3 domain"/>
    <property type="match status" value="1"/>
</dbReference>
<reference evidence="4 5" key="1">
    <citation type="submission" date="2020-12" db="EMBL/GenBank/DDBJ databases">
        <title>De novo assembly of Tibetan sheep genome.</title>
        <authorList>
            <person name="Li X."/>
        </authorList>
    </citation>
    <scope>NUCLEOTIDE SEQUENCE [LARGE SCALE GENOMIC DNA]</scope>
    <source>
        <tissue evidence="4">Heart</tissue>
    </source>
</reference>
<dbReference type="InterPro" id="IPR000308">
    <property type="entry name" value="14-3-3"/>
</dbReference>
<dbReference type="Proteomes" id="UP000664991">
    <property type="component" value="Unassembled WGS sequence"/>
</dbReference>
<dbReference type="PRINTS" id="PR00305">
    <property type="entry name" value="1433ZETA"/>
</dbReference>
<evidence type="ECO:0000259" key="3">
    <source>
        <dbReference type="SMART" id="SM00101"/>
    </source>
</evidence>
<feature type="region of interest" description="Disordered" evidence="2">
    <location>
        <begin position="132"/>
        <end position="151"/>
    </location>
</feature>
<dbReference type="AlphaFoldDB" id="A0A836ANB0"/>
<proteinExistence type="inferred from homology"/>
<protein>
    <recommendedName>
        <fullName evidence="3">14-3-3 domain-containing protein</fullName>
    </recommendedName>
</protein>
<feature type="domain" description="14-3-3" evidence="3">
    <location>
        <begin position="1"/>
        <end position="141"/>
    </location>
</feature>
<dbReference type="EMBL" id="JAEMGP010000001">
    <property type="protein sequence ID" value="KAG5216104.1"/>
    <property type="molecule type" value="Genomic_DNA"/>
</dbReference>
<accession>A0A836ANB0</accession>
<dbReference type="PANTHER" id="PTHR18860">
    <property type="entry name" value="14-3-3 PROTEIN"/>
    <property type="match status" value="1"/>
</dbReference>
<dbReference type="Pfam" id="PF00244">
    <property type="entry name" value="14-3-3"/>
    <property type="match status" value="1"/>
</dbReference>
<sequence>MLALLDKFLMRNRSDFQGESKVFSLEMKGDSYRCLAGAGSGEKKKDVVPNSALCGKEASATIQERLQPTHAIRLGQASLYAEIQKDRRQASLLAFHGALTQLDSLNDYSYKDYLLVVRLLRENLTLWRGNQQDEEAGENNAGASVLPHHNH</sequence>
<dbReference type="SUPFAM" id="SSF48445">
    <property type="entry name" value="14-3-3 protein"/>
    <property type="match status" value="1"/>
</dbReference>
<evidence type="ECO:0000256" key="1">
    <source>
        <dbReference type="ARBA" id="ARBA00006141"/>
    </source>
</evidence>
<name>A0A836ANB0_SHEEP</name>
<organism evidence="4 5">
    <name type="scientific">Ovis aries</name>
    <name type="common">Sheep</name>
    <dbReference type="NCBI Taxonomy" id="9940"/>
    <lineage>
        <taxon>Eukaryota</taxon>
        <taxon>Metazoa</taxon>
        <taxon>Chordata</taxon>
        <taxon>Craniata</taxon>
        <taxon>Vertebrata</taxon>
        <taxon>Euteleostomi</taxon>
        <taxon>Mammalia</taxon>
        <taxon>Eutheria</taxon>
        <taxon>Laurasiatheria</taxon>
        <taxon>Artiodactyla</taxon>
        <taxon>Ruminantia</taxon>
        <taxon>Pecora</taxon>
        <taxon>Bovidae</taxon>
        <taxon>Caprinae</taxon>
        <taxon>Ovis</taxon>
    </lineage>
</organism>
<dbReference type="InterPro" id="IPR036815">
    <property type="entry name" value="14-3-3_dom_sf"/>
</dbReference>
<dbReference type="SMART" id="SM00101">
    <property type="entry name" value="14_3_3"/>
    <property type="match status" value="1"/>
</dbReference>
<gene>
    <name evidence="4" type="ORF">JEQ12_001680</name>
</gene>
<evidence type="ECO:0000256" key="2">
    <source>
        <dbReference type="SAM" id="MobiDB-lite"/>
    </source>
</evidence>
<comment type="caution">
    <text evidence="4">The sequence shown here is derived from an EMBL/GenBank/DDBJ whole genome shotgun (WGS) entry which is preliminary data.</text>
</comment>